<accession>A0A6A1R4E1</accession>
<evidence type="ECO:0000313" key="1">
    <source>
        <dbReference type="EMBL" id="KAB0587668.1"/>
    </source>
</evidence>
<organism evidence="1">
    <name type="scientific">Comamonas kerstersii</name>
    <dbReference type="NCBI Taxonomy" id="225992"/>
    <lineage>
        <taxon>Bacteria</taxon>
        <taxon>Pseudomonadati</taxon>
        <taxon>Pseudomonadota</taxon>
        <taxon>Betaproteobacteria</taxon>
        <taxon>Burkholderiales</taxon>
        <taxon>Comamonadaceae</taxon>
        <taxon>Comamonas</taxon>
    </lineage>
</organism>
<dbReference type="EMBL" id="VZOT01000002">
    <property type="protein sequence ID" value="KAB0587668.1"/>
    <property type="molecule type" value="Genomic_DNA"/>
</dbReference>
<gene>
    <name evidence="1" type="ORF">F7P80_03035</name>
</gene>
<name>A0A6A1R4E1_9BURK</name>
<dbReference type="AlphaFoldDB" id="A0A6A1R4E1"/>
<comment type="caution">
    <text evidence="1">The sequence shown here is derived from an EMBL/GenBank/DDBJ whole genome shotgun (WGS) entry which is preliminary data.</text>
</comment>
<sequence length="50" mass="5447">MTSVQHDIPEALLSALLADYKKPEDLIGENGLLKQLTKAVVEKALQAELT</sequence>
<protein>
    <submittedName>
        <fullName evidence="1">IS256 family transposase</fullName>
    </submittedName>
</protein>
<feature type="non-terminal residue" evidence="1">
    <location>
        <position position="50"/>
    </location>
</feature>
<reference evidence="1" key="1">
    <citation type="submission" date="2019-09" db="EMBL/GenBank/DDBJ databases">
        <title>Draft genome sequences of 48 bacterial type strains from the CCUG.</title>
        <authorList>
            <person name="Tunovic T."/>
            <person name="Pineiro-Iglesias B."/>
            <person name="Unosson C."/>
            <person name="Inganas E."/>
            <person name="Ohlen M."/>
            <person name="Cardew S."/>
            <person name="Jensie-Markopoulos S."/>
            <person name="Salva-Serra F."/>
            <person name="Jaen-Luchoro D."/>
            <person name="Karlsson R."/>
            <person name="Svensson-Stadler L."/>
            <person name="Chun J."/>
            <person name="Moore E."/>
        </authorList>
    </citation>
    <scope>NUCLEOTIDE SEQUENCE</scope>
    <source>
        <strain evidence="1">CCUG 15333</strain>
    </source>
</reference>
<proteinExistence type="predicted"/>